<dbReference type="InterPro" id="IPR036452">
    <property type="entry name" value="Ribo_hydro-like"/>
</dbReference>
<organism evidence="4 5">
    <name type="scientific">Liquorilactobacillus vini DSM 20605</name>
    <dbReference type="NCBI Taxonomy" id="1133569"/>
    <lineage>
        <taxon>Bacteria</taxon>
        <taxon>Bacillati</taxon>
        <taxon>Bacillota</taxon>
        <taxon>Bacilli</taxon>
        <taxon>Lactobacillales</taxon>
        <taxon>Lactobacillaceae</taxon>
        <taxon>Liquorilactobacillus</taxon>
    </lineage>
</organism>
<dbReference type="OrthoDB" id="9797882at2"/>
<dbReference type="GO" id="GO:0006152">
    <property type="term" value="P:purine nucleoside catabolic process"/>
    <property type="evidence" value="ECO:0007669"/>
    <property type="project" value="TreeGrafter"/>
</dbReference>
<dbReference type="GO" id="GO:0008477">
    <property type="term" value="F:purine nucleosidase activity"/>
    <property type="evidence" value="ECO:0007669"/>
    <property type="project" value="TreeGrafter"/>
</dbReference>
<comment type="caution">
    <text evidence="4">The sequence shown here is derived from an EMBL/GenBank/DDBJ whole genome shotgun (WGS) entry which is preliminary data.</text>
</comment>
<keyword evidence="1 4" id="KW-0378">Hydrolase</keyword>
<reference evidence="4 5" key="1">
    <citation type="journal article" date="2015" name="Genome Announc.">
        <title>Expanding the biotechnology potential of lactobacilli through comparative genomics of 213 strains and associated genera.</title>
        <authorList>
            <person name="Sun Z."/>
            <person name="Harris H.M."/>
            <person name="McCann A."/>
            <person name="Guo C."/>
            <person name="Argimon S."/>
            <person name="Zhang W."/>
            <person name="Yang X."/>
            <person name="Jeffery I.B."/>
            <person name="Cooney J.C."/>
            <person name="Kagawa T.F."/>
            <person name="Liu W."/>
            <person name="Song Y."/>
            <person name="Salvetti E."/>
            <person name="Wrobel A."/>
            <person name="Rasinkangas P."/>
            <person name="Parkhill J."/>
            <person name="Rea M.C."/>
            <person name="O'Sullivan O."/>
            <person name="Ritari J."/>
            <person name="Douillard F.P."/>
            <person name="Paul Ross R."/>
            <person name="Yang R."/>
            <person name="Briner A.E."/>
            <person name="Felis G.E."/>
            <person name="de Vos W.M."/>
            <person name="Barrangou R."/>
            <person name="Klaenhammer T.R."/>
            <person name="Caufield P.W."/>
            <person name="Cui Y."/>
            <person name="Zhang H."/>
            <person name="O'Toole P.W."/>
        </authorList>
    </citation>
    <scope>NUCLEOTIDE SEQUENCE [LARGE SCALE GENOMIC DNA]</scope>
    <source>
        <strain evidence="4 5">DSM 20605</strain>
    </source>
</reference>
<keyword evidence="2" id="KW-0326">Glycosidase</keyword>
<evidence type="ECO:0000256" key="2">
    <source>
        <dbReference type="ARBA" id="ARBA00023295"/>
    </source>
</evidence>
<name>A0A0R2CJH7_9LACO</name>
<dbReference type="EMBL" id="AYYX01000024">
    <property type="protein sequence ID" value="KRM88697.1"/>
    <property type="molecule type" value="Genomic_DNA"/>
</dbReference>
<dbReference type="InterPro" id="IPR001910">
    <property type="entry name" value="Inosine/uridine_hydrolase_dom"/>
</dbReference>
<dbReference type="Pfam" id="PF01156">
    <property type="entry name" value="IU_nuc_hydro"/>
    <property type="match status" value="1"/>
</dbReference>
<feature type="domain" description="Inosine/uridine-preferring nucleoside hydrolase" evidence="3">
    <location>
        <begin position="7"/>
        <end position="301"/>
    </location>
</feature>
<dbReference type="eggNOG" id="COG1957">
    <property type="taxonomic scope" value="Bacteria"/>
</dbReference>
<keyword evidence="5" id="KW-1185">Reference proteome</keyword>
<evidence type="ECO:0000259" key="3">
    <source>
        <dbReference type="Pfam" id="PF01156"/>
    </source>
</evidence>
<protein>
    <submittedName>
        <fullName evidence="4">Inosine-uridine preferring nucleoside hydrolase</fullName>
    </submittedName>
</protein>
<dbReference type="AlphaFoldDB" id="A0A0R2CJH7"/>
<evidence type="ECO:0000256" key="1">
    <source>
        <dbReference type="ARBA" id="ARBA00022801"/>
    </source>
</evidence>
<dbReference type="GO" id="GO:0005829">
    <property type="term" value="C:cytosol"/>
    <property type="evidence" value="ECO:0007669"/>
    <property type="project" value="TreeGrafter"/>
</dbReference>
<dbReference type="PANTHER" id="PTHR12304">
    <property type="entry name" value="INOSINE-URIDINE PREFERRING NUCLEOSIDE HYDROLASE"/>
    <property type="match status" value="1"/>
</dbReference>
<gene>
    <name evidence="4" type="ORF">FD21_GL000895</name>
</gene>
<evidence type="ECO:0000313" key="5">
    <source>
        <dbReference type="Proteomes" id="UP000051576"/>
    </source>
</evidence>
<accession>A0A0R2CJH7</accession>
<dbReference type="PATRIC" id="fig|1133569.4.peg.993"/>
<dbReference type="InterPro" id="IPR023186">
    <property type="entry name" value="IUNH"/>
</dbReference>
<dbReference type="STRING" id="1133569.FD21_GL000895"/>
<dbReference type="Gene3D" id="3.90.245.10">
    <property type="entry name" value="Ribonucleoside hydrolase-like"/>
    <property type="match status" value="1"/>
</dbReference>
<sequence>MNAKQKVIIDCDPGIDDSLALLLAINSPELEILGITIVSGNVPAEIGTQNALKVLEFTGRLDIPVYIGAAKPLKRTYVSAQDTHGQDGLGESQLPLVTKTTVQPDAVGFIEQTLAQNRQVVILAIGPLTNLALALKARQTVWHNCQAIISMGGNFRSHGNCSPVAEYNYWCDPDAAAYVFDHTPVPIKMVDLDVTRKIVLTPNILEYIWQKNQRIGNFIKKITRFYFDFHWQQEKVIGCVINDPLAVAFLLEPTLCQGFEARVKIVTDGLAIGQSMVDVQGFWQETSNALVLTEVDGQNFMHMFLQRIIQAKDPELTEVLDQIM</sequence>
<proteinExistence type="predicted"/>
<evidence type="ECO:0000313" key="4">
    <source>
        <dbReference type="EMBL" id="KRM88697.1"/>
    </source>
</evidence>
<dbReference type="RefSeq" id="WP_010580952.1">
    <property type="nucleotide sequence ID" value="NZ_AHYZ01000136.1"/>
</dbReference>
<dbReference type="Proteomes" id="UP000051576">
    <property type="component" value="Unassembled WGS sequence"/>
</dbReference>
<dbReference type="SUPFAM" id="SSF53590">
    <property type="entry name" value="Nucleoside hydrolase"/>
    <property type="match status" value="1"/>
</dbReference>
<dbReference type="CDD" id="cd02653">
    <property type="entry name" value="nuc_hydro_3"/>
    <property type="match status" value="1"/>
</dbReference>
<dbReference type="PANTHER" id="PTHR12304:SF4">
    <property type="entry name" value="URIDINE NUCLEOSIDASE"/>
    <property type="match status" value="1"/>
</dbReference>